<feature type="transmembrane region" description="Helical" evidence="1">
    <location>
        <begin position="27"/>
        <end position="47"/>
    </location>
</feature>
<accession>A0ABT2GLL6</accession>
<evidence type="ECO:0000256" key="1">
    <source>
        <dbReference type="SAM" id="Phobius"/>
    </source>
</evidence>
<keyword evidence="1" id="KW-1133">Transmembrane helix</keyword>
<feature type="transmembrane region" description="Helical" evidence="1">
    <location>
        <begin position="96"/>
        <end position="117"/>
    </location>
</feature>
<keyword evidence="1" id="KW-0472">Membrane</keyword>
<dbReference type="RefSeq" id="WP_259505080.1">
    <property type="nucleotide sequence ID" value="NZ_JANLCM010000001.1"/>
</dbReference>
<feature type="transmembrane region" description="Helical" evidence="1">
    <location>
        <begin position="59"/>
        <end position="84"/>
    </location>
</feature>
<dbReference type="Proteomes" id="UP001165584">
    <property type="component" value="Unassembled WGS sequence"/>
</dbReference>
<gene>
    <name evidence="2" type="ORF">N1027_03100</name>
</gene>
<dbReference type="EMBL" id="JANLCM010000001">
    <property type="protein sequence ID" value="MCS5717117.1"/>
    <property type="molecule type" value="Genomic_DNA"/>
</dbReference>
<keyword evidence="1" id="KW-0812">Transmembrane</keyword>
<reference evidence="2" key="1">
    <citation type="submission" date="2022-08" db="EMBL/GenBank/DDBJ databases">
        <authorList>
            <person name="Deng Y."/>
            <person name="Han X.-F."/>
            <person name="Zhang Y.-Q."/>
        </authorList>
    </citation>
    <scope>NUCLEOTIDE SEQUENCE</scope>
    <source>
        <strain evidence="2">CPCC 205763</strain>
    </source>
</reference>
<organism evidence="2 3">
    <name type="scientific">Herbiconiux aconitum</name>
    <dbReference type="NCBI Taxonomy" id="2970913"/>
    <lineage>
        <taxon>Bacteria</taxon>
        <taxon>Bacillati</taxon>
        <taxon>Actinomycetota</taxon>
        <taxon>Actinomycetes</taxon>
        <taxon>Micrococcales</taxon>
        <taxon>Microbacteriaceae</taxon>
        <taxon>Herbiconiux</taxon>
    </lineage>
</organism>
<evidence type="ECO:0000313" key="3">
    <source>
        <dbReference type="Proteomes" id="UP001165584"/>
    </source>
</evidence>
<sequence length="126" mass="13400">MSGYITPKGTSYPAPQRIPASKAAARSLWFALSILFANLVMTMVSAYALSPGTAPEVGWVLAGIHLVIALTLFSFALVFGISGLRETVGGRLRGRGQAIAGIVVAGVLLFFAFVTMMTEIELAYFR</sequence>
<evidence type="ECO:0000313" key="2">
    <source>
        <dbReference type="EMBL" id="MCS5717117.1"/>
    </source>
</evidence>
<protein>
    <submittedName>
        <fullName evidence="2">Uncharacterized protein</fullName>
    </submittedName>
</protein>
<keyword evidence="3" id="KW-1185">Reference proteome</keyword>
<comment type="caution">
    <text evidence="2">The sequence shown here is derived from an EMBL/GenBank/DDBJ whole genome shotgun (WGS) entry which is preliminary data.</text>
</comment>
<name>A0ABT2GLL6_9MICO</name>
<proteinExistence type="predicted"/>